<comment type="caution">
    <text evidence="5">Lacks conserved residue(s) required for the propagation of feature annotation.</text>
</comment>
<protein>
    <recommendedName>
        <fullName evidence="5 7">Adenylate kinase</fullName>
        <shortName evidence="5">AK</shortName>
        <ecNumber evidence="5 7">2.7.4.3</ecNumber>
    </recommendedName>
    <alternativeName>
        <fullName evidence="5">ATP-AMP transphosphorylase</fullName>
    </alternativeName>
    <alternativeName>
        <fullName evidence="5">ATP:AMP phosphotransferase</fullName>
    </alternativeName>
    <alternativeName>
        <fullName evidence="5">Adenylate monophosphate kinase</fullName>
    </alternativeName>
</protein>
<gene>
    <name evidence="5" type="primary">adk</name>
    <name evidence="8" type="ORF">A2563_03500</name>
</gene>
<dbReference type="InterPro" id="IPR006259">
    <property type="entry name" value="Adenyl_kin_sub"/>
</dbReference>
<comment type="domain">
    <text evidence="5">Consists of three domains, a large central CORE domain and two small peripheral domains, NMPbind and LID, which undergo movements during catalysis. The LID domain closes over the site of phosphoryl transfer upon ATP binding. Assembling and dissambling the active center during each catalytic cycle provides an effective means to prevent ATP hydrolysis.</text>
</comment>
<dbReference type="PRINTS" id="PR00094">
    <property type="entry name" value="ADENYLTKNASE"/>
</dbReference>
<evidence type="ECO:0000256" key="2">
    <source>
        <dbReference type="ARBA" id="ARBA00022727"/>
    </source>
</evidence>
<comment type="catalytic activity">
    <reaction evidence="5 7">
        <text>AMP + ATP = 2 ADP</text>
        <dbReference type="Rhea" id="RHEA:12973"/>
        <dbReference type="ChEBI" id="CHEBI:30616"/>
        <dbReference type="ChEBI" id="CHEBI:456215"/>
        <dbReference type="ChEBI" id="CHEBI:456216"/>
        <dbReference type="EC" id="2.7.4.3"/>
    </reaction>
</comment>
<accession>A0A1F6P961</accession>
<dbReference type="PANTHER" id="PTHR23359">
    <property type="entry name" value="NUCLEOTIDE KINASE"/>
    <property type="match status" value="1"/>
</dbReference>
<dbReference type="UniPathway" id="UPA00588">
    <property type="reaction ID" value="UER00649"/>
</dbReference>
<feature type="binding site" evidence="5">
    <location>
        <position position="203"/>
    </location>
    <ligand>
        <name>ATP</name>
        <dbReference type="ChEBI" id="CHEBI:30616"/>
    </ligand>
</feature>
<evidence type="ECO:0000313" key="9">
    <source>
        <dbReference type="Proteomes" id="UP000176634"/>
    </source>
</evidence>
<dbReference type="InterPro" id="IPR000850">
    <property type="entry name" value="Adenylat/UMP-CMP_kin"/>
</dbReference>
<organism evidence="8 9">
    <name type="scientific">Candidatus Magasanikbacteria bacterium RIFOXYD1_FULL_40_23</name>
    <dbReference type="NCBI Taxonomy" id="1798705"/>
    <lineage>
        <taxon>Bacteria</taxon>
        <taxon>Candidatus Magasanikiibacteriota</taxon>
    </lineage>
</organism>
<comment type="subcellular location">
    <subcellularLocation>
        <location evidence="5 7">Cytoplasm</location>
    </subcellularLocation>
</comment>
<evidence type="ECO:0000256" key="5">
    <source>
        <dbReference type="HAMAP-Rule" id="MF_00235"/>
    </source>
</evidence>
<feature type="binding site" evidence="5">
    <location>
        <position position="38"/>
    </location>
    <ligand>
        <name>AMP</name>
        <dbReference type="ChEBI" id="CHEBI:456215"/>
    </ligand>
</feature>
<dbReference type="GO" id="GO:0044209">
    <property type="term" value="P:AMP salvage"/>
    <property type="evidence" value="ECO:0007669"/>
    <property type="project" value="UniProtKB-UniRule"/>
</dbReference>
<feature type="binding site" evidence="5">
    <location>
        <begin position="12"/>
        <end position="17"/>
    </location>
    <ligand>
        <name>ATP</name>
        <dbReference type="ChEBI" id="CHEBI:30616"/>
    </ligand>
</feature>
<dbReference type="Gene3D" id="3.40.50.300">
    <property type="entry name" value="P-loop containing nucleotide triphosphate hydrolases"/>
    <property type="match status" value="1"/>
</dbReference>
<dbReference type="GO" id="GO:0005737">
    <property type="term" value="C:cytoplasm"/>
    <property type="evidence" value="ECO:0007669"/>
    <property type="project" value="UniProtKB-SubCell"/>
</dbReference>
<feature type="binding site" evidence="5">
    <location>
        <position position="33"/>
    </location>
    <ligand>
        <name>AMP</name>
        <dbReference type="ChEBI" id="CHEBI:456215"/>
    </ligand>
</feature>
<keyword evidence="5 7" id="KW-0067">ATP-binding</keyword>
<evidence type="ECO:0000256" key="6">
    <source>
        <dbReference type="RuleBase" id="RU003330"/>
    </source>
</evidence>
<comment type="caution">
    <text evidence="8">The sequence shown here is derived from an EMBL/GenBank/DDBJ whole genome shotgun (WGS) entry which is preliminary data.</text>
</comment>
<comment type="subunit">
    <text evidence="5 7">Monomer.</text>
</comment>
<comment type="function">
    <text evidence="5">Catalyzes the reversible transfer of the terminal phosphate group between ATP and AMP. Plays an important role in cellular energy homeostasis and in adenine nucleotide metabolism.</text>
</comment>
<feature type="binding site" evidence="5">
    <location>
        <begin position="61"/>
        <end position="63"/>
    </location>
    <ligand>
        <name>AMP</name>
        <dbReference type="ChEBI" id="CHEBI:456215"/>
    </ligand>
</feature>
<feature type="binding site" evidence="5">
    <location>
        <position position="163"/>
    </location>
    <ligand>
        <name>AMP</name>
        <dbReference type="ChEBI" id="CHEBI:456215"/>
    </ligand>
</feature>
<sequence length="218" mass="23819">MKKIIIMMGPPGSGKGTQAKKIATKYNYAHISSGDLLRALSLQSELNAVEKEALEQMKAGNLVSDDLIYKLVFDKIESELASGKGVVLDGAIRNLDQVKGFESFFEKKNLVEEVLVIEVVLSDEESFNRLASRRVCDNCGEIIPAKDSALTECPKCSGKLVVRADDNSEIVRQRIEKQGNKAMAPIIDFYKNLGVLVAVDGSASIENVEKNIDNILTA</sequence>
<keyword evidence="3 5" id="KW-0547">Nucleotide-binding</keyword>
<comment type="pathway">
    <text evidence="5">Purine metabolism; AMP biosynthesis via salvage pathway; AMP from ADP: step 1/1.</text>
</comment>
<dbReference type="NCBIfam" id="TIGR01351">
    <property type="entry name" value="adk"/>
    <property type="match status" value="1"/>
</dbReference>
<dbReference type="HAMAP" id="MF_00235">
    <property type="entry name" value="Adenylate_kinase_Adk"/>
    <property type="match status" value="1"/>
</dbReference>
<evidence type="ECO:0000256" key="1">
    <source>
        <dbReference type="ARBA" id="ARBA00022679"/>
    </source>
</evidence>
<evidence type="ECO:0000313" key="8">
    <source>
        <dbReference type="EMBL" id="OGH92711.1"/>
    </source>
</evidence>
<dbReference type="GO" id="GO:0005524">
    <property type="term" value="F:ATP binding"/>
    <property type="evidence" value="ECO:0007669"/>
    <property type="project" value="UniProtKB-UniRule"/>
</dbReference>
<dbReference type="SUPFAM" id="SSF52540">
    <property type="entry name" value="P-loop containing nucleoside triphosphate hydrolases"/>
    <property type="match status" value="1"/>
</dbReference>
<evidence type="ECO:0000256" key="7">
    <source>
        <dbReference type="RuleBase" id="RU003331"/>
    </source>
</evidence>
<dbReference type="GO" id="GO:0004017">
    <property type="term" value="F:AMP kinase activity"/>
    <property type="evidence" value="ECO:0007669"/>
    <property type="project" value="UniProtKB-UniRule"/>
</dbReference>
<feature type="binding site" evidence="5">
    <location>
        <position position="97"/>
    </location>
    <ligand>
        <name>AMP</name>
        <dbReference type="ChEBI" id="CHEBI:456215"/>
    </ligand>
</feature>
<dbReference type="EMBL" id="MFRA01000005">
    <property type="protein sequence ID" value="OGH92711.1"/>
    <property type="molecule type" value="Genomic_DNA"/>
</dbReference>
<dbReference type="EC" id="2.7.4.3" evidence="5 7"/>
<proteinExistence type="inferred from homology"/>
<keyword evidence="1 5" id="KW-0808">Transferase</keyword>
<reference evidence="8 9" key="1">
    <citation type="journal article" date="2016" name="Nat. Commun.">
        <title>Thousands of microbial genomes shed light on interconnected biogeochemical processes in an aquifer system.</title>
        <authorList>
            <person name="Anantharaman K."/>
            <person name="Brown C.T."/>
            <person name="Hug L.A."/>
            <person name="Sharon I."/>
            <person name="Castelle C.J."/>
            <person name="Probst A.J."/>
            <person name="Thomas B.C."/>
            <person name="Singh A."/>
            <person name="Wilkins M.J."/>
            <person name="Karaoz U."/>
            <person name="Brodie E.L."/>
            <person name="Williams K.H."/>
            <person name="Hubbard S.S."/>
            <person name="Banfield J.F."/>
        </authorList>
    </citation>
    <scope>NUCLEOTIDE SEQUENCE [LARGE SCALE GENOMIC DNA]</scope>
</reference>
<feature type="binding site" evidence="5">
    <location>
        <position position="133"/>
    </location>
    <ligand>
        <name>ATP</name>
        <dbReference type="ChEBI" id="CHEBI:30616"/>
    </ligand>
</feature>
<dbReference type="Proteomes" id="UP000176634">
    <property type="component" value="Unassembled WGS sequence"/>
</dbReference>
<evidence type="ECO:0000256" key="4">
    <source>
        <dbReference type="ARBA" id="ARBA00022777"/>
    </source>
</evidence>
<dbReference type="AlphaFoldDB" id="A0A1F6P961"/>
<dbReference type="STRING" id="1798705.A2563_03500"/>
<dbReference type="CDD" id="cd01428">
    <property type="entry name" value="ADK"/>
    <property type="match status" value="1"/>
</dbReference>
<comment type="similarity">
    <text evidence="5 6">Belongs to the adenylate kinase family.</text>
</comment>
<dbReference type="InterPro" id="IPR027417">
    <property type="entry name" value="P-loop_NTPase"/>
</dbReference>
<keyword evidence="2 5" id="KW-0545">Nucleotide biosynthesis</keyword>
<keyword evidence="4 5" id="KW-0418">Kinase</keyword>
<feature type="binding site" evidence="5">
    <location>
        <position position="174"/>
    </location>
    <ligand>
        <name>AMP</name>
        <dbReference type="ChEBI" id="CHEBI:456215"/>
    </ligand>
</feature>
<keyword evidence="5" id="KW-0963">Cytoplasm</keyword>
<name>A0A1F6P961_9BACT</name>
<evidence type="ECO:0000256" key="3">
    <source>
        <dbReference type="ARBA" id="ARBA00022741"/>
    </source>
</evidence>
<dbReference type="Pfam" id="PF00406">
    <property type="entry name" value="ADK"/>
    <property type="match status" value="1"/>
</dbReference>